<dbReference type="GO" id="GO:0005886">
    <property type="term" value="C:plasma membrane"/>
    <property type="evidence" value="ECO:0007669"/>
    <property type="project" value="UniProtKB-SubCell"/>
</dbReference>
<dbReference type="Pfam" id="PF04093">
    <property type="entry name" value="MreD"/>
    <property type="match status" value="1"/>
</dbReference>
<evidence type="ECO:0000256" key="4">
    <source>
        <dbReference type="ARBA" id="ARBA00022692"/>
    </source>
</evidence>
<reference evidence="10" key="1">
    <citation type="journal article" date="2018" name="Sci. Rep.">
        <title>Lignite coal burning seam in the remote Altai Mountains harbors a hydrogen-driven thermophilic microbial community.</title>
        <authorList>
            <person name="Kadnikov V.V."/>
            <person name="Mardanov A.V."/>
            <person name="Ivasenko D.A."/>
            <person name="Antsiferov D.V."/>
            <person name="Beletsky A.V."/>
            <person name="Karnachuk O.V."/>
            <person name="Ravin N.V."/>
        </authorList>
    </citation>
    <scope>NUCLEOTIDE SEQUENCE [LARGE SCALE GENOMIC DNA]</scope>
</reference>
<dbReference type="Proteomes" id="UP000244338">
    <property type="component" value="Unassembled WGS sequence"/>
</dbReference>
<evidence type="ECO:0000313" key="10">
    <source>
        <dbReference type="Proteomes" id="UP000244338"/>
    </source>
</evidence>
<dbReference type="InterPro" id="IPR007227">
    <property type="entry name" value="Cell_shape_determining_MreD"/>
</dbReference>
<gene>
    <name evidence="9" type="ORF">BSOLF_2717</name>
</gene>
<protein>
    <submittedName>
        <fullName evidence="9">Uncharacterized protein</fullName>
    </submittedName>
</protein>
<sequence length="172" mass="19533">MIQNPRLKLTLLYILLLVLDWTGLLSSTGFFHVRLTALYVVIAALFLRPAPALVLGFGTGLLLDIVFGRFVGLETFFWTFYVSFLSEVARFFYRSIFLIVPLAGFSLALFDLYVDGLYRLFRWTDASFVFIIQHAVVPDALGGMISALILYPLMVPALRTLMQERDVSHEEV</sequence>
<evidence type="ECO:0000256" key="8">
    <source>
        <dbReference type="SAM" id="Phobius"/>
    </source>
</evidence>
<feature type="transmembrane region" description="Helical" evidence="8">
    <location>
        <begin position="126"/>
        <end position="151"/>
    </location>
</feature>
<evidence type="ECO:0000256" key="2">
    <source>
        <dbReference type="ARBA" id="ARBA00007776"/>
    </source>
</evidence>
<feature type="transmembrane region" description="Helical" evidence="8">
    <location>
        <begin position="7"/>
        <end position="24"/>
    </location>
</feature>
<dbReference type="AlphaFoldDB" id="A0A2R6Y238"/>
<proteinExistence type="inferred from homology"/>
<name>A0A2R6Y238_9BACL</name>
<comment type="caution">
    <text evidence="9">The sequence shown here is derived from an EMBL/GenBank/DDBJ whole genome shotgun (WGS) entry which is preliminary data.</text>
</comment>
<dbReference type="GO" id="GO:0008360">
    <property type="term" value="P:regulation of cell shape"/>
    <property type="evidence" value="ECO:0007669"/>
    <property type="project" value="UniProtKB-KW"/>
</dbReference>
<keyword evidence="5" id="KW-0133">Cell shape</keyword>
<keyword evidence="3" id="KW-1003">Cell membrane</keyword>
<comment type="subcellular location">
    <subcellularLocation>
        <location evidence="1">Cell membrane</location>
        <topology evidence="1">Multi-pass membrane protein</topology>
    </subcellularLocation>
</comment>
<evidence type="ECO:0000313" key="9">
    <source>
        <dbReference type="EMBL" id="PTQ56749.1"/>
    </source>
</evidence>
<evidence type="ECO:0000256" key="1">
    <source>
        <dbReference type="ARBA" id="ARBA00004651"/>
    </source>
</evidence>
<evidence type="ECO:0000256" key="3">
    <source>
        <dbReference type="ARBA" id="ARBA00022475"/>
    </source>
</evidence>
<keyword evidence="4 8" id="KW-0812">Transmembrane</keyword>
<comment type="similarity">
    <text evidence="2">Belongs to the MreD family.</text>
</comment>
<organism evidence="9 10">
    <name type="scientific">Candidatus Carbonibacillus altaicus</name>
    <dbReference type="NCBI Taxonomy" id="2163959"/>
    <lineage>
        <taxon>Bacteria</taxon>
        <taxon>Bacillati</taxon>
        <taxon>Bacillota</taxon>
        <taxon>Bacilli</taxon>
        <taxon>Bacillales</taxon>
        <taxon>Candidatus Carbonibacillus</taxon>
    </lineage>
</organism>
<evidence type="ECO:0000256" key="6">
    <source>
        <dbReference type="ARBA" id="ARBA00022989"/>
    </source>
</evidence>
<accession>A0A2R6Y238</accession>
<evidence type="ECO:0000256" key="5">
    <source>
        <dbReference type="ARBA" id="ARBA00022960"/>
    </source>
</evidence>
<evidence type="ECO:0000256" key="7">
    <source>
        <dbReference type="ARBA" id="ARBA00023136"/>
    </source>
</evidence>
<feature type="transmembrane region" description="Helical" evidence="8">
    <location>
        <begin position="91"/>
        <end position="114"/>
    </location>
</feature>
<dbReference type="EMBL" id="PEBX01000020">
    <property type="protein sequence ID" value="PTQ56749.1"/>
    <property type="molecule type" value="Genomic_DNA"/>
</dbReference>
<keyword evidence="6 8" id="KW-1133">Transmembrane helix</keyword>
<keyword evidence="7 8" id="KW-0472">Membrane</keyword>